<feature type="transmembrane region" description="Helical" evidence="7">
    <location>
        <begin position="7"/>
        <end position="32"/>
    </location>
</feature>
<evidence type="ECO:0000256" key="1">
    <source>
        <dbReference type="ARBA" id="ARBA00004651"/>
    </source>
</evidence>
<dbReference type="SUPFAM" id="SSF52540">
    <property type="entry name" value="P-loop containing nucleoside triphosphate hydrolases"/>
    <property type="match status" value="1"/>
</dbReference>
<dbReference type="RefSeq" id="WP_072775110.1">
    <property type="nucleotide sequence ID" value="NZ_FRDN01000021.1"/>
</dbReference>
<dbReference type="Proteomes" id="UP000184010">
    <property type="component" value="Unassembled WGS sequence"/>
</dbReference>
<dbReference type="STRING" id="1121395.SAMN02745215_05040"/>
<proteinExistence type="inferred from homology"/>
<keyword evidence="5 7" id="KW-1133">Transmembrane helix</keyword>
<evidence type="ECO:0000256" key="4">
    <source>
        <dbReference type="ARBA" id="ARBA00022692"/>
    </source>
</evidence>
<gene>
    <name evidence="8" type="ORF">SAMN02745215_05040</name>
</gene>
<dbReference type="GO" id="GO:0005886">
    <property type="term" value="C:plasma membrane"/>
    <property type="evidence" value="ECO:0007669"/>
    <property type="project" value="UniProtKB-SubCell"/>
</dbReference>
<comment type="similarity">
    <text evidence="2">Belongs to the VirD4/TraG family.</text>
</comment>
<keyword evidence="6 7" id="KW-0472">Membrane</keyword>
<keyword evidence="9" id="KW-1185">Reference proteome</keyword>
<feature type="transmembrane region" description="Helical" evidence="7">
    <location>
        <begin position="58"/>
        <end position="79"/>
    </location>
</feature>
<reference evidence="9" key="1">
    <citation type="submission" date="2016-12" db="EMBL/GenBank/DDBJ databases">
        <authorList>
            <person name="Varghese N."/>
            <person name="Submissions S."/>
        </authorList>
    </citation>
    <scope>NUCLEOTIDE SEQUENCE [LARGE SCALE GENOMIC DNA]</scope>
    <source>
        <strain evidence="9">DSM 11544</strain>
    </source>
</reference>
<evidence type="ECO:0000313" key="8">
    <source>
        <dbReference type="EMBL" id="SHN87939.1"/>
    </source>
</evidence>
<comment type="subcellular location">
    <subcellularLocation>
        <location evidence="1">Cell membrane</location>
        <topology evidence="1">Multi-pass membrane protein</topology>
    </subcellularLocation>
</comment>
<evidence type="ECO:0000256" key="3">
    <source>
        <dbReference type="ARBA" id="ARBA00022475"/>
    </source>
</evidence>
<dbReference type="PANTHER" id="PTHR37937:SF1">
    <property type="entry name" value="CONJUGATIVE TRANSFER: DNA TRANSPORT"/>
    <property type="match status" value="1"/>
</dbReference>
<name>A0A1M7UY97_9FIRM</name>
<evidence type="ECO:0000256" key="2">
    <source>
        <dbReference type="ARBA" id="ARBA00008806"/>
    </source>
</evidence>
<dbReference type="PANTHER" id="PTHR37937">
    <property type="entry name" value="CONJUGATIVE TRANSFER: DNA TRANSPORT"/>
    <property type="match status" value="1"/>
</dbReference>
<evidence type="ECO:0000256" key="7">
    <source>
        <dbReference type="SAM" id="Phobius"/>
    </source>
</evidence>
<dbReference type="NCBIfam" id="NF045973">
    <property type="entry name" value="conju_CD1115"/>
    <property type="match status" value="1"/>
</dbReference>
<evidence type="ECO:0000256" key="6">
    <source>
        <dbReference type="ARBA" id="ARBA00023136"/>
    </source>
</evidence>
<evidence type="ECO:0000313" key="9">
    <source>
        <dbReference type="Proteomes" id="UP000184010"/>
    </source>
</evidence>
<dbReference type="Gene3D" id="3.40.50.300">
    <property type="entry name" value="P-loop containing nucleotide triphosphate hydrolases"/>
    <property type="match status" value="1"/>
</dbReference>
<dbReference type="InterPro" id="IPR027417">
    <property type="entry name" value="P-loop_NTPase"/>
</dbReference>
<dbReference type="AlphaFoldDB" id="A0A1M7UY97"/>
<dbReference type="InterPro" id="IPR003688">
    <property type="entry name" value="TraG/VirD4"/>
</dbReference>
<keyword evidence="3" id="KW-1003">Cell membrane</keyword>
<dbReference type="EMBL" id="FRDN01000021">
    <property type="protein sequence ID" value="SHN87939.1"/>
    <property type="molecule type" value="Genomic_DNA"/>
</dbReference>
<dbReference type="Pfam" id="PF02534">
    <property type="entry name" value="T4SS-DNA_transf"/>
    <property type="match status" value="1"/>
</dbReference>
<sequence length="657" mass="74107">MNIRRRLAVGGVAIVLGWFVSVYFSTVVHLLLSTKFTAFEFPSFKECIQSLLSERAHLMLFLCFEGFWLLFVASLLLSYNKPYQSRMMQVTPAIETPVPAGQKQHGSARWMTDREKDSYFNRHILRSQDNLIKSLMSLGLDDLSNQPKDIVFDQTYFSKGGVALGIERKVGFRNFTEKIRFVGEDTHTQCIGATRSGKTRTVILESIGLTGLAGESMVCSDPKGELYQYTAPFLRRLGYEVYTIDFKNPLKSNQYNFLQTIIEAVDRDDLAAAVDSVWDLTANLVGEPKGERIWNDGEASTIAAAIMSVVYDNKSEKNQKYRNLTNVNSFIGEMTKTINNKLPLTEYVSRLPDNHPAKGLIAISEIAPSRTRGSFYTAALSTLRLFANNPSIHAMTSGHELDTRAIGVKKTAVFIILPDEKTTYYPLASLLVSQLYEQLVKVADERGGRLKRRVNFFLEEFGNFVKIPAFDNKLTVGGGRGIRFHLFLQSFAQLEEKYGREVARTIRGNCETWIYLQADDGETRKEISEKLGNYTVSSYSLSSSQGKYSSPSNSESMSLMSRALLTSDEVGRITRPYSLITSRSFPAIMYAPDLAQTSFNAMFGLGDMDHNTWVREMREKNRPQRITSAKDIELWGIWKQYQYACAHSAPQSTNGFI</sequence>
<dbReference type="CDD" id="cd01127">
    <property type="entry name" value="TrwB_TraG_TraD_VirD4"/>
    <property type="match status" value="1"/>
</dbReference>
<keyword evidence="4 7" id="KW-0812">Transmembrane</keyword>
<evidence type="ECO:0000256" key="5">
    <source>
        <dbReference type="ARBA" id="ARBA00022989"/>
    </source>
</evidence>
<protein>
    <submittedName>
        <fullName evidence="8">Type IV secretion system protein VirD4</fullName>
    </submittedName>
</protein>
<organism evidence="8 9">
    <name type="scientific">Desulfitobacterium chlororespirans DSM 11544</name>
    <dbReference type="NCBI Taxonomy" id="1121395"/>
    <lineage>
        <taxon>Bacteria</taxon>
        <taxon>Bacillati</taxon>
        <taxon>Bacillota</taxon>
        <taxon>Clostridia</taxon>
        <taxon>Eubacteriales</taxon>
        <taxon>Desulfitobacteriaceae</taxon>
        <taxon>Desulfitobacterium</taxon>
    </lineage>
</organism>
<accession>A0A1M7UY97</accession>
<dbReference type="InterPro" id="IPR051539">
    <property type="entry name" value="T4SS-coupling_protein"/>
</dbReference>